<comment type="caution">
    <text evidence="2">The sequence shown here is derived from an EMBL/GenBank/DDBJ whole genome shotgun (WGS) entry which is preliminary data.</text>
</comment>
<dbReference type="InterPro" id="IPR007712">
    <property type="entry name" value="RelE/ParE_toxin"/>
</dbReference>
<dbReference type="HOGENOM" id="CLU_147162_6_1_9"/>
<proteinExistence type="predicted"/>
<keyword evidence="3" id="KW-1185">Reference proteome</keyword>
<organism evidence="2 3">
    <name type="scientific">Centipeda periodontii DSM 2778</name>
    <dbReference type="NCBI Taxonomy" id="888060"/>
    <lineage>
        <taxon>Bacteria</taxon>
        <taxon>Bacillati</taxon>
        <taxon>Bacillota</taxon>
        <taxon>Negativicutes</taxon>
        <taxon>Selenomonadales</taxon>
        <taxon>Selenomonadaceae</taxon>
        <taxon>Centipeda</taxon>
    </lineage>
</organism>
<evidence type="ECO:0000313" key="3">
    <source>
        <dbReference type="Proteomes" id="UP000004067"/>
    </source>
</evidence>
<sequence>MRYRLIVPVHVDAQIDACIAYIVQTLCNPNAARSILDDLAAVYERLEHLPEAFPLCRDTCLRAKEYRKVTLPHHNYLLIYRIEETIVYIVGFFHMRENYRDKL</sequence>
<name>F5RK78_9FIRM</name>
<gene>
    <name evidence="2" type="ORF">HMPREF9081_0663</name>
</gene>
<dbReference type="eggNOG" id="COG3668">
    <property type="taxonomic scope" value="Bacteria"/>
</dbReference>
<dbReference type="RefSeq" id="WP_006305529.1">
    <property type="nucleotide sequence ID" value="NZ_GL892076.1"/>
</dbReference>
<dbReference type="AlphaFoldDB" id="F5RK78"/>
<evidence type="ECO:0000313" key="2">
    <source>
        <dbReference type="EMBL" id="EGK61078.1"/>
    </source>
</evidence>
<evidence type="ECO:0008006" key="4">
    <source>
        <dbReference type="Google" id="ProtNLM"/>
    </source>
</evidence>
<reference evidence="2 3" key="1">
    <citation type="submission" date="2011-04" db="EMBL/GenBank/DDBJ databases">
        <authorList>
            <person name="Muzny D."/>
            <person name="Qin X."/>
            <person name="Deng J."/>
            <person name="Jiang H."/>
            <person name="Liu Y."/>
            <person name="Qu J."/>
            <person name="Song X.-Z."/>
            <person name="Zhang L."/>
            <person name="Thornton R."/>
            <person name="Coyle M."/>
            <person name="Francisco L."/>
            <person name="Jackson L."/>
            <person name="Javaid M."/>
            <person name="Korchina V."/>
            <person name="Kovar C."/>
            <person name="Mata R."/>
            <person name="Mathew T."/>
            <person name="Ngo R."/>
            <person name="Nguyen L."/>
            <person name="Nguyen N."/>
            <person name="Okwuonu G."/>
            <person name="Ongeri F."/>
            <person name="Pham C."/>
            <person name="Simmons D."/>
            <person name="Wilczek-Boney K."/>
            <person name="Hale W."/>
            <person name="Jakkamsetti A."/>
            <person name="Pham P."/>
            <person name="Ruth R."/>
            <person name="San Lucas F."/>
            <person name="Warren J."/>
            <person name="Zhang J."/>
            <person name="Zhao Z."/>
            <person name="Zhou C."/>
            <person name="Zhu D."/>
            <person name="Lee S."/>
            <person name="Bess C."/>
            <person name="Blankenburg K."/>
            <person name="Forbes L."/>
            <person name="Fu Q."/>
            <person name="Gubbala S."/>
            <person name="Hirani K."/>
            <person name="Jayaseelan J.C."/>
            <person name="Lara F."/>
            <person name="Munidasa M."/>
            <person name="Palculict T."/>
            <person name="Patil S."/>
            <person name="Pu L.-L."/>
            <person name="Saada N."/>
            <person name="Tang L."/>
            <person name="Weissenberger G."/>
            <person name="Zhu Y."/>
            <person name="Hemphill L."/>
            <person name="Shang Y."/>
            <person name="Youmans B."/>
            <person name="Ayvaz T."/>
            <person name="Ross M."/>
            <person name="Santibanez J."/>
            <person name="Aqrawi P."/>
            <person name="Gross S."/>
            <person name="Joshi V."/>
            <person name="Fowler G."/>
            <person name="Nazareth L."/>
            <person name="Reid J."/>
            <person name="Worley K."/>
            <person name="Petrosino J."/>
            <person name="Highlander S."/>
            <person name="Gibbs R."/>
        </authorList>
    </citation>
    <scope>NUCLEOTIDE SEQUENCE [LARGE SCALE GENOMIC DNA]</scope>
    <source>
        <strain evidence="2 3">DSM 2778</strain>
    </source>
</reference>
<dbReference type="EMBL" id="AFHQ01000024">
    <property type="protein sequence ID" value="EGK61078.1"/>
    <property type="molecule type" value="Genomic_DNA"/>
</dbReference>
<dbReference type="InterPro" id="IPR035093">
    <property type="entry name" value="RelE/ParE_toxin_dom_sf"/>
</dbReference>
<evidence type="ECO:0000256" key="1">
    <source>
        <dbReference type="ARBA" id="ARBA00022649"/>
    </source>
</evidence>
<dbReference type="Proteomes" id="UP000004067">
    <property type="component" value="Unassembled WGS sequence"/>
</dbReference>
<accession>F5RK78</accession>
<keyword evidence="1" id="KW-1277">Toxin-antitoxin system</keyword>
<dbReference type="OrthoDB" id="1769456at2"/>
<dbReference type="Gene3D" id="3.30.2310.20">
    <property type="entry name" value="RelE-like"/>
    <property type="match status" value="1"/>
</dbReference>
<dbReference type="Pfam" id="PF05016">
    <property type="entry name" value="ParE_toxin"/>
    <property type="match status" value="1"/>
</dbReference>
<dbReference type="STRING" id="888060.HMPREF9081_0663"/>
<protein>
    <recommendedName>
        <fullName evidence="4">Plasmid stabilization system protein</fullName>
    </recommendedName>
</protein>